<dbReference type="EMBL" id="GL378390">
    <property type="protein sequence ID" value="EFJ41778.1"/>
    <property type="molecule type" value="Genomic_DNA"/>
</dbReference>
<evidence type="ECO:0000313" key="2">
    <source>
        <dbReference type="Proteomes" id="UP000001058"/>
    </source>
</evidence>
<sequence>MDAAEGLEQLFAAHSAVPALAVLQLLRKDLSQQQAQILFKNHQHCLQMGTCSFGQVSPCYKRQARPSWRPGDRAAHPERQTHHYTAITALPHCGTAAAPLEYRCALGMLSGQPRWPGCDLCVADASVCPRGGCQADAVINAAFSRVVLCVSFLGRAGVVALDSASCALAVPCIATPHFGAHAALALREQQYAVV</sequence>
<dbReference type="AlphaFoldDB" id="D8UER8"/>
<protein>
    <submittedName>
        <fullName evidence="1">Uncharacterized protein</fullName>
    </submittedName>
</protein>
<accession>D8UER8</accession>
<dbReference type="Proteomes" id="UP000001058">
    <property type="component" value="Unassembled WGS sequence"/>
</dbReference>
<dbReference type="InParanoid" id="D8UER8"/>
<name>D8UER8_VOLCA</name>
<evidence type="ECO:0000313" key="1">
    <source>
        <dbReference type="EMBL" id="EFJ41778.1"/>
    </source>
</evidence>
<dbReference type="RefSeq" id="XP_002957124.1">
    <property type="nucleotide sequence ID" value="XM_002957078.1"/>
</dbReference>
<organism evidence="2">
    <name type="scientific">Volvox carteri f. nagariensis</name>
    <dbReference type="NCBI Taxonomy" id="3068"/>
    <lineage>
        <taxon>Eukaryota</taxon>
        <taxon>Viridiplantae</taxon>
        <taxon>Chlorophyta</taxon>
        <taxon>core chlorophytes</taxon>
        <taxon>Chlorophyceae</taxon>
        <taxon>CS clade</taxon>
        <taxon>Chlamydomonadales</taxon>
        <taxon>Volvocaceae</taxon>
        <taxon>Volvox</taxon>
    </lineage>
</organism>
<dbReference type="GeneID" id="9620656"/>
<proteinExistence type="predicted"/>
<keyword evidence="2" id="KW-1185">Reference proteome</keyword>
<reference evidence="1 2" key="1">
    <citation type="journal article" date="2010" name="Science">
        <title>Genomic analysis of organismal complexity in the multicellular green alga Volvox carteri.</title>
        <authorList>
            <person name="Prochnik S.E."/>
            <person name="Umen J."/>
            <person name="Nedelcu A.M."/>
            <person name="Hallmann A."/>
            <person name="Miller S.M."/>
            <person name="Nishii I."/>
            <person name="Ferris P."/>
            <person name="Kuo A."/>
            <person name="Mitros T."/>
            <person name="Fritz-Laylin L.K."/>
            <person name="Hellsten U."/>
            <person name="Chapman J."/>
            <person name="Simakov O."/>
            <person name="Rensing S.A."/>
            <person name="Terry A."/>
            <person name="Pangilinan J."/>
            <person name="Kapitonov V."/>
            <person name="Jurka J."/>
            <person name="Salamov A."/>
            <person name="Shapiro H."/>
            <person name="Schmutz J."/>
            <person name="Grimwood J."/>
            <person name="Lindquist E."/>
            <person name="Lucas S."/>
            <person name="Grigoriev I.V."/>
            <person name="Schmitt R."/>
            <person name="Kirk D."/>
            <person name="Rokhsar D.S."/>
        </authorList>
    </citation>
    <scope>NUCLEOTIDE SEQUENCE [LARGE SCALE GENOMIC DNA]</scope>
    <source>
        <strain evidence="2">f. Nagariensis / Eve</strain>
    </source>
</reference>
<gene>
    <name evidence="1" type="ORF">VOLCADRAFT_107547</name>
</gene>
<dbReference type="KEGG" id="vcn:VOLCADRAFT_107547"/>